<name>A0A7W4J3D3_9PROT</name>
<evidence type="ECO:0000256" key="5">
    <source>
        <dbReference type="ARBA" id="ARBA00022989"/>
    </source>
</evidence>
<feature type="transmembrane region" description="Helical" evidence="7">
    <location>
        <begin position="105"/>
        <end position="129"/>
    </location>
</feature>
<dbReference type="InterPro" id="IPR006043">
    <property type="entry name" value="NCS2"/>
</dbReference>
<reference evidence="8 9" key="1">
    <citation type="submission" date="2020-04" db="EMBL/GenBank/DDBJ databases">
        <title>Description of novel Gluconacetobacter.</title>
        <authorList>
            <person name="Sombolestani A."/>
        </authorList>
    </citation>
    <scope>NUCLEOTIDE SEQUENCE [LARGE SCALE GENOMIC DNA]</scope>
    <source>
        <strain evidence="8 9">LMG 27724</strain>
    </source>
</reference>
<evidence type="ECO:0000256" key="7">
    <source>
        <dbReference type="SAM" id="Phobius"/>
    </source>
</evidence>
<evidence type="ECO:0000313" key="8">
    <source>
        <dbReference type="EMBL" id="MBB2173980.1"/>
    </source>
</evidence>
<dbReference type="AlphaFoldDB" id="A0A7W4J3D3"/>
<proteinExistence type="inferred from homology"/>
<comment type="subcellular location">
    <subcellularLocation>
        <location evidence="1">Membrane</location>
        <topology evidence="1">Multi-pass membrane protein</topology>
    </subcellularLocation>
</comment>
<evidence type="ECO:0000256" key="3">
    <source>
        <dbReference type="ARBA" id="ARBA00022448"/>
    </source>
</evidence>
<comment type="similarity">
    <text evidence="2">Belongs to the nucleobase:cation symporter-2 (NCS2) (TC 2.A.40) family.</text>
</comment>
<feature type="transmembrane region" description="Helical" evidence="7">
    <location>
        <begin position="282"/>
        <end position="304"/>
    </location>
</feature>
<feature type="transmembrane region" description="Helical" evidence="7">
    <location>
        <begin position="56"/>
        <end position="72"/>
    </location>
</feature>
<feature type="transmembrane region" description="Helical" evidence="7">
    <location>
        <begin position="240"/>
        <end position="261"/>
    </location>
</feature>
<evidence type="ECO:0000256" key="1">
    <source>
        <dbReference type="ARBA" id="ARBA00004141"/>
    </source>
</evidence>
<feature type="transmembrane region" description="Helical" evidence="7">
    <location>
        <begin position="165"/>
        <end position="186"/>
    </location>
</feature>
<feature type="transmembrane region" description="Helical" evidence="7">
    <location>
        <begin position="316"/>
        <end position="341"/>
    </location>
</feature>
<dbReference type="GO" id="GO:0005886">
    <property type="term" value="C:plasma membrane"/>
    <property type="evidence" value="ECO:0007669"/>
    <property type="project" value="TreeGrafter"/>
</dbReference>
<keyword evidence="5 7" id="KW-1133">Transmembrane helix</keyword>
<feature type="transmembrane region" description="Helical" evidence="7">
    <location>
        <begin position="141"/>
        <end position="159"/>
    </location>
</feature>
<evidence type="ECO:0000256" key="4">
    <source>
        <dbReference type="ARBA" id="ARBA00022692"/>
    </source>
</evidence>
<sequence length="439" mass="44340">MNANWLPRWRLATGTEVAPDERLPLGMTLAMGVQHVLAMAGSTIIGPILMGFDPNIAVLCSGLGTLLFFLVTGGRLPSYLGTSFSFIAVVVGLTGYSGHGPNPDVPLAVGGIVAAGALYALIGGIVCLTGTGWIERLMPPVVTGAVGAAIGLNLAPVAARGLAGSTSATLTGIFTFLAVAMIAVHAPPAMRRLSVLCGLLVSCTVYALVANGLGLAPPIDFAAVRAAPWFGWPALVGPRFSPHAMMLIAPVALVLVAENLGHIKAVGAMTGRDYGPLTGRAFIGDGLATMLAGFCGGTGVTTYVENIGVMAISRVYSTLVFAAAALFAIALGFSPFFGALLRAIPEPVMGGLALGVLGLIVSTMVRIWIDHAVDFADPRTLFTVGATLIAGAGNLTLTIGGATLGGIAAATLTAIGVNLVLGRGRAPSSTSSGEQTPCL</sequence>
<evidence type="ECO:0000256" key="6">
    <source>
        <dbReference type="ARBA" id="ARBA00023136"/>
    </source>
</evidence>
<dbReference type="Pfam" id="PF00860">
    <property type="entry name" value="Xan_ur_permease"/>
    <property type="match status" value="1"/>
</dbReference>
<dbReference type="RefSeq" id="WP_182980452.1">
    <property type="nucleotide sequence ID" value="NZ_BAABGB010000013.1"/>
</dbReference>
<accession>A0A7W4J3D3</accession>
<keyword evidence="4 7" id="KW-0812">Transmembrane</keyword>
<keyword evidence="3" id="KW-0813">Transport</keyword>
<evidence type="ECO:0000256" key="2">
    <source>
        <dbReference type="ARBA" id="ARBA00008821"/>
    </source>
</evidence>
<feature type="transmembrane region" description="Helical" evidence="7">
    <location>
        <begin position="79"/>
        <end position="99"/>
    </location>
</feature>
<feature type="transmembrane region" description="Helical" evidence="7">
    <location>
        <begin position="389"/>
        <end position="421"/>
    </location>
</feature>
<dbReference type="Proteomes" id="UP000577891">
    <property type="component" value="Unassembled WGS sequence"/>
</dbReference>
<dbReference type="GO" id="GO:0042907">
    <property type="term" value="F:xanthine transmembrane transporter activity"/>
    <property type="evidence" value="ECO:0007669"/>
    <property type="project" value="TreeGrafter"/>
</dbReference>
<keyword evidence="6 7" id="KW-0472">Membrane</keyword>
<comment type="caution">
    <text evidence="8">The sequence shown here is derived from an EMBL/GenBank/DDBJ whole genome shotgun (WGS) entry which is preliminary data.</text>
</comment>
<evidence type="ECO:0000313" key="9">
    <source>
        <dbReference type="Proteomes" id="UP000577891"/>
    </source>
</evidence>
<dbReference type="PANTHER" id="PTHR42810">
    <property type="entry name" value="PURINE PERMEASE C1399.01C-RELATED"/>
    <property type="match status" value="1"/>
</dbReference>
<feature type="transmembrane region" description="Helical" evidence="7">
    <location>
        <begin position="348"/>
        <end position="369"/>
    </location>
</feature>
<feature type="transmembrane region" description="Helical" evidence="7">
    <location>
        <begin position="193"/>
        <end position="213"/>
    </location>
</feature>
<dbReference type="EMBL" id="JABEQE010000024">
    <property type="protein sequence ID" value="MBB2173980.1"/>
    <property type="molecule type" value="Genomic_DNA"/>
</dbReference>
<organism evidence="8 9">
    <name type="scientific">Gluconacetobacter asukensis</name>
    <dbReference type="NCBI Taxonomy" id="1017181"/>
    <lineage>
        <taxon>Bacteria</taxon>
        <taxon>Pseudomonadati</taxon>
        <taxon>Pseudomonadota</taxon>
        <taxon>Alphaproteobacteria</taxon>
        <taxon>Acetobacterales</taxon>
        <taxon>Acetobacteraceae</taxon>
        <taxon>Gluconacetobacter</taxon>
    </lineage>
</organism>
<gene>
    <name evidence="8" type="ORF">HLH35_17965</name>
</gene>
<feature type="transmembrane region" description="Helical" evidence="7">
    <location>
        <begin position="29"/>
        <end position="50"/>
    </location>
</feature>
<dbReference type="PANTHER" id="PTHR42810:SF2">
    <property type="entry name" value="PURINE PERMEASE C1399.01C-RELATED"/>
    <property type="match status" value="1"/>
</dbReference>
<keyword evidence="9" id="KW-1185">Reference proteome</keyword>
<protein>
    <submittedName>
        <fullName evidence="8">Pyrimidine utilization transport protein G</fullName>
    </submittedName>
</protein>